<evidence type="ECO:0000256" key="2">
    <source>
        <dbReference type="ARBA" id="ARBA00023242"/>
    </source>
</evidence>
<evidence type="ECO:0000259" key="4">
    <source>
        <dbReference type="Pfam" id="PF24245"/>
    </source>
</evidence>
<dbReference type="STRING" id="331657.A0A4U0XLN4"/>
<evidence type="ECO:0000256" key="1">
    <source>
        <dbReference type="ARBA" id="ARBA00004123"/>
    </source>
</evidence>
<evidence type="ECO:0000313" key="5">
    <source>
        <dbReference type="EMBL" id="TKA77411.1"/>
    </source>
</evidence>
<comment type="caution">
    <text evidence="5">The sequence shown here is derived from an EMBL/GenBank/DDBJ whole genome shotgun (WGS) entry which is preliminary data.</text>
</comment>
<dbReference type="EMBL" id="NAJN01000189">
    <property type="protein sequence ID" value="TKA77411.1"/>
    <property type="molecule type" value="Genomic_DNA"/>
</dbReference>
<dbReference type="Proteomes" id="UP000308768">
    <property type="component" value="Unassembled WGS sequence"/>
</dbReference>
<name>A0A4U0XLN4_9PEZI</name>
<dbReference type="GO" id="GO:0005634">
    <property type="term" value="C:nucleus"/>
    <property type="evidence" value="ECO:0007669"/>
    <property type="project" value="UniProtKB-SubCell"/>
</dbReference>
<accession>A0A4U0XLN4</accession>
<protein>
    <recommendedName>
        <fullName evidence="4">INO80 complex subunit F domain-containing protein</fullName>
    </recommendedName>
</protein>
<gene>
    <name evidence="5" type="ORF">B0A49_03493</name>
</gene>
<feature type="domain" description="INO80 complex subunit F" evidence="4">
    <location>
        <begin position="21"/>
        <end position="67"/>
    </location>
</feature>
<dbReference type="InterPro" id="IPR056513">
    <property type="entry name" value="INO80F"/>
</dbReference>
<keyword evidence="2" id="KW-0539">Nucleus</keyword>
<feature type="compositionally biased region" description="Basic and acidic residues" evidence="3">
    <location>
        <begin position="206"/>
        <end position="218"/>
    </location>
</feature>
<organism evidence="5 6">
    <name type="scientific">Cryomyces minteri</name>
    <dbReference type="NCBI Taxonomy" id="331657"/>
    <lineage>
        <taxon>Eukaryota</taxon>
        <taxon>Fungi</taxon>
        <taxon>Dikarya</taxon>
        <taxon>Ascomycota</taxon>
        <taxon>Pezizomycotina</taxon>
        <taxon>Dothideomycetes</taxon>
        <taxon>Dothideomycetes incertae sedis</taxon>
        <taxon>Cryomyces</taxon>
    </lineage>
</organism>
<evidence type="ECO:0000256" key="3">
    <source>
        <dbReference type="SAM" id="MobiDB-lite"/>
    </source>
</evidence>
<proteinExistence type="predicted"/>
<comment type="subcellular location">
    <subcellularLocation>
        <location evidence="1">Nucleus</location>
    </subcellularLocation>
</comment>
<dbReference type="Pfam" id="PF24245">
    <property type="entry name" value="INO80F"/>
    <property type="match status" value="1"/>
</dbReference>
<feature type="region of interest" description="Disordered" evidence="3">
    <location>
        <begin position="72"/>
        <end position="135"/>
    </location>
</feature>
<dbReference type="AlphaFoldDB" id="A0A4U0XLN4"/>
<dbReference type="OrthoDB" id="10070927at2759"/>
<evidence type="ECO:0000313" key="6">
    <source>
        <dbReference type="Proteomes" id="UP000308768"/>
    </source>
</evidence>
<feature type="region of interest" description="Disordered" evidence="3">
    <location>
        <begin position="147"/>
        <end position="238"/>
    </location>
</feature>
<sequence>MPPSANSTQSTPLPPSVEKAYYRKCIEIKRRINEVEESNDAARLRKVRLHRAITKMRLERAFLLEKLADRMDYNPDASDKSTSAPPTPQDKPVRAKRPQRKEDDPSMHLPPPHPHAAPSSHTTAYPDAHSTPDHHGRQIYHHVAAVNGNVPPHANPPPYPHQQPVLPHQPGYAPYQGPGSADGGGEYQRPFGSGSTGEAVGAGSEIRVDANGERRVQPETDTADGGAGFSGGFTAVNR</sequence>
<keyword evidence="6" id="KW-1185">Reference proteome</keyword>
<reference evidence="5 6" key="1">
    <citation type="submission" date="2017-03" db="EMBL/GenBank/DDBJ databases">
        <title>Genomes of endolithic fungi from Antarctica.</title>
        <authorList>
            <person name="Coleine C."/>
            <person name="Masonjones S."/>
            <person name="Stajich J.E."/>
        </authorList>
    </citation>
    <scope>NUCLEOTIDE SEQUENCE [LARGE SCALE GENOMIC DNA]</scope>
    <source>
        <strain evidence="5 6">CCFEE 5187</strain>
    </source>
</reference>